<dbReference type="AlphaFoldDB" id="A0A830G7T3"/>
<name>A0A830G7T3_9EURY</name>
<keyword evidence="3" id="KW-1185">Reference proteome</keyword>
<dbReference type="Pfam" id="PF26420">
    <property type="entry name" value="Halo_prof"/>
    <property type="match status" value="2"/>
</dbReference>
<dbReference type="Proteomes" id="UP000608850">
    <property type="component" value="Unassembled WGS sequence"/>
</dbReference>
<comment type="caution">
    <text evidence="2">The sequence shown here is derived from an EMBL/GenBank/DDBJ whole genome shotgun (WGS) entry which is preliminary data.</text>
</comment>
<evidence type="ECO:0000313" key="2">
    <source>
        <dbReference type="EMBL" id="GGN06934.1"/>
    </source>
</evidence>
<evidence type="ECO:0000259" key="1">
    <source>
        <dbReference type="Pfam" id="PF26420"/>
    </source>
</evidence>
<proteinExistence type="predicted"/>
<feature type="domain" description="Profilin fold" evidence="1">
    <location>
        <begin position="141"/>
        <end position="234"/>
    </location>
</feature>
<dbReference type="InterPro" id="IPR058872">
    <property type="entry name" value="Halo_prof"/>
</dbReference>
<evidence type="ECO:0000313" key="3">
    <source>
        <dbReference type="Proteomes" id="UP000608850"/>
    </source>
</evidence>
<feature type="domain" description="Profilin fold" evidence="1">
    <location>
        <begin position="23"/>
        <end position="116"/>
    </location>
</feature>
<protein>
    <recommendedName>
        <fullName evidence="1">Profilin fold domain-containing protein</fullName>
    </recommendedName>
</protein>
<gene>
    <name evidence="2" type="ORF">GCM10009021_02430</name>
</gene>
<accession>A0A830G7T3</accession>
<dbReference type="EMBL" id="BMOQ01000001">
    <property type="protein sequence ID" value="GGN06934.1"/>
    <property type="molecule type" value="Genomic_DNA"/>
</dbReference>
<organism evidence="2 3">
    <name type="scientific">Halarchaeum nitratireducens</name>
    <dbReference type="NCBI Taxonomy" id="489913"/>
    <lineage>
        <taxon>Archaea</taxon>
        <taxon>Methanobacteriati</taxon>
        <taxon>Methanobacteriota</taxon>
        <taxon>Stenosarchaea group</taxon>
        <taxon>Halobacteria</taxon>
        <taxon>Halobacteriales</taxon>
        <taxon>Halobacteriaceae</taxon>
    </lineage>
</organism>
<dbReference type="RefSeq" id="WP_229772754.1">
    <property type="nucleotide sequence ID" value="NZ_BMOQ01000001.1"/>
</dbReference>
<sequence length="248" mass="27074">MTDTAPTTDTEGVTVPVPTADATVAERDRVVARVREHAGRLARELARLQGGDYGRRTFRVDGGEWTLKYEAGDLDFLRFEGRSGLDVYVVSQKTDPDAADLATAMDHYEAFAEAFDAHVDSLRGVLDGVPETFPDVATTGEVAAERDRIVSRMRDAADRMAAELHRVESTEYGTFGTTVAGTRWELKREADRASYVRAGGEGGVYLVSQYAPPSPGDVRTYAPEFRGFVEAFNEELAELGDALDGVEL</sequence>
<reference evidence="2 3" key="1">
    <citation type="journal article" date="2019" name="Int. J. Syst. Evol. Microbiol.">
        <title>The Global Catalogue of Microorganisms (GCM) 10K type strain sequencing project: providing services to taxonomists for standard genome sequencing and annotation.</title>
        <authorList>
            <consortium name="The Broad Institute Genomics Platform"/>
            <consortium name="The Broad Institute Genome Sequencing Center for Infectious Disease"/>
            <person name="Wu L."/>
            <person name="Ma J."/>
        </authorList>
    </citation>
    <scope>NUCLEOTIDE SEQUENCE [LARGE SCALE GENOMIC DNA]</scope>
    <source>
        <strain evidence="2 3">JCM 16331</strain>
    </source>
</reference>